<reference evidence="4 6" key="5">
    <citation type="journal article" date="2023" name="Int. J. Syst. Evol. Microbiol.">
        <title>Sellimonas catena sp. nov., isolated from human faeces.</title>
        <authorList>
            <person name="Hisatomi A."/>
            <person name="Ohkuma M."/>
            <person name="Sakamoto M."/>
        </authorList>
    </citation>
    <scope>NUCLEOTIDE SEQUENCE [LARGE SCALE GENOMIC DNA]</scope>
    <source>
        <strain evidence="4 6">12EGH17</strain>
        <strain evidence="5">18CBH55</strain>
    </source>
</reference>
<evidence type="ECO:0000256" key="2">
    <source>
        <dbReference type="ARBA" id="ARBA00023002"/>
    </source>
</evidence>
<evidence type="ECO:0000256" key="1">
    <source>
        <dbReference type="ARBA" id="ARBA00022630"/>
    </source>
</evidence>
<evidence type="ECO:0000313" key="5">
    <source>
        <dbReference type="EMBL" id="GLG91778.1"/>
    </source>
</evidence>
<dbReference type="EMBL" id="BSBO01000008">
    <property type="protein sequence ID" value="GLG03858.1"/>
    <property type="molecule type" value="Genomic_DNA"/>
</dbReference>
<dbReference type="EMBL" id="BSCH01000026">
    <property type="protein sequence ID" value="GLG91778.1"/>
    <property type="molecule type" value="Genomic_DNA"/>
</dbReference>
<reference evidence="5" key="3">
    <citation type="submission" date="2022-11" db="EMBL/GenBank/DDBJ databases">
        <title>Draft genome sequence of Sellimonas catena strain 18CBH55.</title>
        <authorList>
            <person name="Atsushi H."/>
            <person name="Moriya O."/>
            <person name="Mitsuo S."/>
        </authorList>
    </citation>
    <scope>NUCLEOTIDE SEQUENCE</scope>
    <source>
        <strain evidence="5">18CBH55</strain>
    </source>
</reference>
<protein>
    <submittedName>
        <fullName evidence="4">Thioredoxin reductase</fullName>
    </submittedName>
</protein>
<evidence type="ECO:0000313" key="6">
    <source>
        <dbReference type="Proteomes" id="UP001145145"/>
    </source>
</evidence>
<comment type="caution">
    <text evidence="4">The sequence shown here is derived from an EMBL/GenBank/DDBJ whole genome shotgun (WGS) entry which is preliminary data.</text>
</comment>
<proteinExistence type="predicted"/>
<dbReference type="Gene3D" id="3.50.50.60">
    <property type="entry name" value="FAD/NAD(P)-binding domain"/>
    <property type="match status" value="2"/>
</dbReference>
<reference evidence="4" key="1">
    <citation type="submission" date="2022-11" db="EMBL/GenBank/DDBJ databases">
        <title>Draft genome sequence of Sellimonas catena strain 12EGH17.</title>
        <authorList>
            <person name="Hisatomi A."/>
            <person name="Ohkuma M."/>
            <person name="Sakamoto M."/>
        </authorList>
    </citation>
    <scope>NUCLEOTIDE SEQUENCE</scope>
    <source>
        <strain evidence="4">12EGH17</strain>
    </source>
</reference>
<keyword evidence="1" id="KW-0285">Flavoprotein</keyword>
<gene>
    <name evidence="4" type="primary">trxB2_2</name>
    <name evidence="4" type="ORF">Selli1_10320</name>
    <name evidence="5" type="ORF">Selli2_32050</name>
</gene>
<dbReference type="AlphaFoldDB" id="A0A9W6C4T2"/>
<dbReference type="Proteomes" id="UP001145094">
    <property type="component" value="Unassembled WGS sequence"/>
</dbReference>
<sequence>MYDICVIGAGPAGISSAVYAASRGLKTIVLEQKKVGGLLGSVSTVTHYAGILADETGESFSLRLKEQAERAGIEIAMEKVVEADLSGEVKRIVTEGTTYEAKVVIIAAGTTPRKLGIPGEDTFAGRGTGLNPAKDAKKYEGREAFVVGGADGAVKEALFLSKFASKVTIIHFEDTLGAIPEFTEKVKRTANMEVRLHSRLSRIEGEGQADRIVIEDEHTKEQEWIEAPGCAVYIYAGSTPNTSLYPELEKKDGYLVTNEKQETNLPGVYAAGDICVKLVRQAATAVSDGAVAAIWAAAYVRSLS</sequence>
<reference evidence="4" key="2">
    <citation type="submission" date="2022-11" db="EMBL/GenBank/DDBJ databases">
        <title>Draft genome sequence of Sellimonas catena strain 12EGH17.</title>
        <authorList>
            <person name="Atsushi H."/>
            <person name="Moriya O."/>
            <person name="Mitsuo S."/>
        </authorList>
    </citation>
    <scope>NUCLEOTIDE SEQUENCE</scope>
    <source>
        <strain evidence="4">12EGH17</strain>
    </source>
</reference>
<dbReference type="InterPro" id="IPR023753">
    <property type="entry name" value="FAD/NAD-binding_dom"/>
</dbReference>
<dbReference type="PRINTS" id="PR00469">
    <property type="entry name" value="PNDRDTASEII"/>
</dbReference>
<dbReference type="SUPFAM" id="SSF51905">
    <property type="entry name" value="FAD/NAD(P)-binding domain"/>
    <property type="match status" value="1"/>
</dbReference>
<dbReference type="PRINTS" id="PR00368">
    <property type="entry name" value="FADPNR"/>
</dbReference>
<dbReference type="Pfam" id="PF07992">
    <property type="entry name" value="Pyr_redox_2"/>
    <property type="match status" value="1"/>
</dbReference>
<evidence type="ECO:0000259" key="3">
    <source>
        <dbReference type="Pfam" id="PF07992"/>
    </source>
</evidence>
<organism evidence="4 6">
    <name type="scientific">Sellimonas catena</name>
    <dbReference type="NCBI Taxonomy" id="2994035"/>
    <lineage>
        <taxon>Bacteria</taxon>
        <taxon>Bacillati</taxon>
        <taxon>Bacillota</taxon>
        <taxon>Clostridia</taxon>
        <taxon>Lachnospirales</taxon>
        <taxon>Lachnospiraceae</taxon>
        <taxon>Sellimonas</taxon>
    </lineage>
</organism>
<keyword evidence="2" id="KW-0560">Oxidoreductase</keyword>
<dbReference type="RefSeq" id="WP_281845846.1">
    <property type="nucleotide sequence ID" value="NZ_BSBO01000008.1"/>
</dbReference>
<reference evidence="5" key="4">
    <citation type="submission" date="2022-11" db="EMBL/GenBank/DDBJ databases">
        <title>Draft genome sequence of Sellimonas catena strain 18CBH55.</title>
        <authorList>
            <person name="Hisatomi A."/>
            <person name="Ohkuma M."/>
            <person name="Sakamoto M."/>
        </authorList>
    </citation>
    <scope>NUCLEOTIDE SEQUENCE</scope>
    <source>
        <strain evidence="5">18CBH55</strain>
    </source>
</reference>
<evidence type="ECO:0000313" key="4">
    <source>
        <dbReference type="EMBL" id="GLG03858.1"/>
    </source>
</evidence>
<dbReference type="InterPro" id="IPR036188">
    <property type="entry name" value="FAD/NAD-bd_sf"/>
</dbReference>
<dbReference type="GO" id="GO:0016491">
    <property type="term" value="F:oxidoreductase activity"/>
    <property type="evidence" value="ECO:0007669"/>
    <property type="project" value="UniProtKB-KW"/>
</dbReference>
<feature type="domain" description="FAD/NAD(P)-binding" evidence="3">
    <location>
        <begin position="2"/>
        <end position="289"/>
    </location>
</feature>
<keyword evidence="6" id="KW-1185">Reference proteome</keyword>
<dbReference type="InterPro" id="IPR050097">
    <property type="entry name" value="Ferredoxin-NADP_redctase_2"/>
</dbReference>
<dbReference type="Proteomes" id="UP001145145">
    <property type="component" value="Unassembled WGS sequence"/>
</dbReference>
<accession>A0A9W6C4T2</accession>
<dbReference type="PANTHER" id="PTHR48105">
    <property type="entry name" value="THIOREDOXIN REDUCTASE 1-RELATED-RELATED"/>
    <property type="match status" value="1"/>
</dbReference>
<name>A0A9W6C4T2_9FIRM</name>